<evidence type="ECO:0000256" key="1">
    <source>
        <dbReference type="ARBA" id="ARBA00004418"/>
    </source>
</evidence>
<comment type="caution">
    <text evidence="5">The sequence shown here is derived from an EMBL/GenBank/DDBJ whole genome shotgun (WGS) entry which is preliminary data.</text>
</comment>
<feature type="domain" description="Solute-binding protein family 3/N-terminal" evidence="4">
    <location>
        <begin position="22"/>
        <end position="251"/>
    </location>
</feature>
<dbReference type="SUPFAM" id="SSF53850">
    <property type="entry name" value="Periplasmic binding protein-like II"/>
    <property type="match status" value="1"/>
</dbReference>
<accession>A0A154IHD2</accession>
<comment type="subcellular location">
    <subcellularLocation>
        <location evidence="1">Periplasm</location>
    </subcellularLocation>
</comment>
<dbReference type="EMBL" id="LVYU01000099">
    <property type="protein sequence ID" value="KZA99835.1"/>
    <property type="molecule type" value="Genomic_DNA"/>
</dbReference>
<gene>
    <name evidence="5" type="ORF">A4A59_20630</name>
</gene>
<sequence length="253" mass="27502">MKHLGKALAVAAFMLATSAQAEIRFGVVNEAYAPYTTKDASGKAIGWEIDLMDAICKELKEQCTIVDVAWDGLIPALESKKIDVIWSSMSITDERKKRIDFTDKYYSALAGMIGAKDGVMGATTEQLKGKTVGIAVSTTQSAYFKKHFAEIATEKSYATVDESFQDLASGRVDYIFADTGPLKELLKADLGKECCEYKGSVEADDSVLGAGVGGGIRKGDDELREKLNGAIKAVRANGTYAEFSKKYFDYDPY</sequence>
<dbReference type="PANTHER" id="PTHR35936">
    <property type="entry name" value="MEMBRANE-BOUND LYTIC MUREIN TRANSGLYCOSYLASE F"/>
    <property type="match status" value="1"/>
</dbReference>
<dbReference type="InterPro" id="IPR001638">
    <property type="entry name" value="Solute-binding_3/MltF_N"/>
</dbReference>
<dbReference type="AlphaFoldDB" id="A0A154IHD2"/>
<proteinExistence type="predicted"/>
<evidence type="ECO:0000259" key="4">
    <source>
        <dbReference type="SMART" id="SM00062"/>
    </source>
</evidence>
<dbReference type="PANTHER" id="PTHR35936:SF17">
    <property type="entry name" value="ARGININE-BINDING EXTRACELLULAR PROTEIN ARTP"/>
    <property type="match status" value="1"/>
</dbReference>
<reference evidence="5" key="1">
    <citation type="submission" date="2016-03" db="EMBL/GenBank/DDBJ databases">
        <title>Microsymbionts genomes from the relict species Vavilovia formosa.</title>
        <authorList>
            <person name="Chirak E."/>
            <person name="Kimeklis A."/>
            <person name="Kopat V."/>
            <person name="Andronov E."/>
        </authorList>
    </citation>
    <scope>NUCLEOTIDE SEQUENCE [LARGE SCALE GENOMIC DNA]</scope>
    <source>
        <strain evidence="5">Vaf12</strain>
    </source>
</reference>
<dbReference type="GO" id="GO:0042597">
    <property type="term" value="C:periplasmic space"/>
    <property type="evidence" value="ECO:0007669"/>
    <property type="project" value="UniProtKB-SubCell"/>
</dbReference>
<keyword evidence="2 3" id="KW-0732">Signal</keyword>
<protein>
    <submittedName>
        <fullName evidence="5">Amino acid ABC transporter</fullName>
    </submittedName>
</protein>
<dbReference type="Pfam" id="PF00497">
    <property type="entry name" value="SBP_bac_3"/>
    <property type="match status" value="1"/>
</dbReference>
<name>A0A154IHD2_RHILE</name>
<feature type="chain" id="PRO_5007596000" evidence="3">
    <location>
        <begin position="22"/>
        <end position="253"/>
    </location>
</feature>
<dbReference type="RefSeq" id="WP_062942556.1">
    <property type="nucleotide sequence ID" value="NZ_CP171847.1"/>
</dbReference>
<dbReference type="Gene3D" id="3.40.190.10">
    <property type="entry name" value="Periplasmic binding protein-like II"/>
    <property type="match status" value="2"/>
</dbReference>
<dbReference type="SMART" id="SM00062">
    <property type="entry name" value="PBPb"/>
    <property type="match status" value="1"/>
</dbReference>
<evidence type="ECO:0000256" key="3">
    <source>
        <dbReference type="SAM" id="SignalP"/>
    </source>
</evidence>
<evidence type="ECO:0000256" key="2">
    <source>
        <dbReference type="ARBA" id="ARBA00022729"/>
    </source>
</evidence>
<feature type="signal peptide" evidence="3">
    <location>
        <begin position="1"/>
        <end position="21"/>
    </location>
</feature>
<evidence type="ECO:0000313" key="5">
    <source>
        <dbReference type="EMBL" id="KZA99835.1"/>
    </source>
</evidence>
<organism evidence="5">
    <name type="scientific">Rhizobium leguminosarum</name>
    <dbReference type="NCBI Taxonomy" id="384"/>
    <lineage>
        <taxon>Bacteria</taxon>
        <taxon>Pseudomonadati</taxon>
        <taxon>Pseudomonadota</taxon>
        <taxon>Alphaproteobacteria</taxon>
        <taxon>Hyphomicrobiales</taxon>
        <taxon>Rhizobiaceae</taxon>
        <taxon>Rhizobium/Agrobacterium group</taxon>
        <taxon>Rhizobium</taxon>
    </lineage>
</organism>